<dbReference type="SMART" id="SM00530">
    <property type="entry name" value="HTH_XRE"/>
    <property type="match status" value="1"/>
</dbReference>
<reference evidence="2" key="1">
    <citation type="submission" date="2021-01" db="EMBL/GenBank/DDBJ databases">
        <title>Whole genome shotgun sequence of Planobispora rosea NBRC 15558.</title>
        <authorList>
            <person name="Komaki H."/>
            <person name="Tamura T."/>
        </authorList>
    </citation>
    <scope>NUCLEOTIDE SEQUENCE</scope>
    <source>
        <strain evidence="2">NBRC 15558</strain>
    </source>
</reference>
<dbReference type="RefSeq" id="WP_141703901.1">
    <property type="nucleotide sequence ID" value="NZ_BMQP01000040.1"/>
</dbReference>
<dbReference type="GO" id="GO:0003677">
    <property type="term" value="F:DNA binding"/>
    <property type="evidence" value="ECO:0007669"/>
    <property type="project" value="InterPro"/>
</dbReference>
<dbReference type="SUPFAM" id="SSF47413">
    <property type="entry name" value="lambda repressor-like DNA-binding domains"/>
    <property type="match status" value="1"/>
</dbReference>
<evidence type="ECO:0000313" key="2">
    <source>
        <dbReference type="EMBL" id="GIH87467.1"/>
    </source>
</evidence>
<dbReference type="Proteomes" id="UP000655044">
    <property type="component" value="Unassembled WGS sequence"/>
</dbReference>
<dbReference type="CDD" id="cd00093">
    <property type="entry name" value="HTH_XRE"/>
    <property type="match status" value="1"/>
</dbReference>
<evidence type="ECO:0000259" key="1">
    <source>
        <dbReference type="PROSITE" id="PS50943"/>
    </source>
</evidence>
<feature type="domain" description="HTH cro/C1-type" evidence="1">
    <location>
        <begin position="24"/>
        <end position="79"/>
    </location>
</feature>
<comment type="caution">
    <text evidence="2">The sequence shown here is derived from an EMBL/GenBank/DDBJ whole genome shotgun (WGS) entry which is preliminary data.</text>
</comment>
<dbReference type="PROSITE" id="PS50943">
    <property type="entry name" value="HTH_CROC1"/>
    <property type="match status" value="1"/>
</dbReference>
<dbReference type="EMBL" id="BOOI01000060">
    <property type="protein sequence ID" value="GIH87467.1"/>
    <property type="molecule type" value="Genomic_DNA"/>
</dbReference>
<evidence type="ECO:0000313" key="3">
    <source>
        <dbReference type="Proteomes" id="UP000655044"/>
    </source>
</evidence>
<accession>A0A8J3WG64</accession>
<name>A0A8J3WG64_PLARO</name>
<dbReference type="Gene3D" id="1.10.260.40">
    <property type="entry name" value="lambda repressor-like DNA-binding domains"/>
    <property type="match status" value="1"/>
</dbReference>
<dbReference type="InterPro" id="IPR001387">
    <property type="entry name" value="Cro/C1-type_HTH"/>
</dbReference>
<keyword evidence="3" id="KW-1185">Reference proteome</keyword>
<sequence>MSTRGRQDGRDDPEEEHRSLGRLIRAWRDRALLTQEQLADRAGVNVRTIRRLEGDAVGRPRNASIRLLAEALGLDTRERAQLTAAALRPCVFELCAQNEKELKVREMAGHCPGCHGGERIPFQQ</sequence>
<organism evidence="2 3">
    <name type="scientific">Planobispora rosea</name>
    <dbReference type="NCBI Taxonomy" id="35762"/>
    <lineage>
        <taxon>Bacteria</taxon>
        <taxon>Bacillati</taxon>
        <taxon>Actinomycetota</taxon>
        <taxon>Actinomycetes</taxon>
        <taxon>Streptosporangiales</taxon>
        <taxon>Streptosporangiaceae</taxon>
        <taxon>Planobispora</taxon>
    </lineage>
</organism>
<dbReference type="AlphaFoldDB" id="A0A8J3WG64"/>
<dbReference type="OrthoDB" id="5521004at2"/>
<gene>
    <name evidence="2" type="ORF">Pro02_58750</name>
</gene>
<protein>
    <recommendedName>
        <fullName evidence="1">HTH cro/C1-type domain-containing protein</fullName>
    </recommendedName>
</protein>
<dbReference type="InterPro" id="IPR010982">
    <property type="entry name" value="Lambda_DNA-bd_dom_sf"/>
</dbReference>
<dbReference type="Pfam" id="PF13560">
    <property type="entry name" value="HTH_31"/>
    <property type="match status" value="1"/>
</dbReference>
<proteinExistence type="predicted"/>